<dbReference type="EMBL" id="CAJNOI010000008">
    <property type="protein sequence ID" value="CAF0767375.1"/>
    <property type="molecule type" value="Genomic_DNA"/>
</dbReference>
<comment type="caution">
    <text evidence="4">The sequence shown here is derived from an EMBL/GenBank/DDBJ whole genome shotgun (WGS) entry which is preliminary data.</text>
</comment>
<dbReference type="Proteomes" id="UP000663877">
    <property type="component" value="Unassembled WGS sequence"/>
</dbReference>
<feature type="compositionally biased region" description="Polar residues" evidence="2">
    <location>
        <begin position="368"/>
        <end position="378"/>
    </location>
</feature>
<dbReference type="PANTHER" id="PTHR45762">
    <property type="entry name" value="ZINC FINGER RNA-BINDING PROTEIN"/>
    <property type="match status" value="1"/>
</dbReference>
<dbReference type="Pfam" id="PF12874">
    <property type="entry name" value="zf-met"/>
    <property type="match status" value="2"/>
</dbReference>
<name>A0A813QHZ1_9BILA</name>
<feature type="domain" description="C2H2-type" evidence="3">
    <location>
        <begin position="266"/>
        <end position="295"/>
    </location>
</feature>
<keyword evidence="1" id="KW-0863">Zinc-finger</keyword>
<evidence type="ECO:0000313" key="4">
    <source>
        <dbReference type="EMBL" id="CAF0767375.1"/>
    </source>
</evidence>
<feature type="compositionally biased region" description="Polar residues" evidence="2">
    <location>
        <begin position="298"/>
        <end position="315"/>
    </location>
</feature>
<dbReference type="EMBL" id="CAJNOM010000181">
    <property type="protein sequence ID" value="CAF1190533.1"/>
    <property type="molecule type" value="Genomic_DNA"/>
</dbReference>
<dbReference type="Pfam" id="PF13912">
    <property type="entry name" value="zf-C2H2_6"/>
    <property type="match status" value="1"/>
</dbReference>
<dbReference type="InterPro" id="IPR013087">
    <property type="entry name" value="Znf_C2H2_type"/>
</dbReference>
<protein>
    <recommendedName>
        <fullName evidence="3">C2H2-type domain-containing protein</fullName>
    </recommendedName>
</protein>
<dbReference type="PROSITE" id="PS50157">
    <property type="entry name" value="ZINC_FINGER_C2H2_2"/>
    <property type="match status" value="1"/>
</dbReference>
<sequence length="488" mass="56302">MADTVKSEASQVDMDSYPLFKDFSAVKSSDENAFTIDQNDIEEIQNKIKSKSTQNDVKKIKINKPVKYHAAVCDICSVLLSGLKDYYSHVEGKKHKLVLKEILSKNAEYKQLTYEELCRRKQETLAQNNQNQKVEVSSSEEKSTTSLPAINKYICHLCNVICNSQQMWDDHINGKRHQTKLKLHNLMNSSTSEPTSDNNPTSSNYCDVCSLQFSTEAKLTEHLQQTRHQERVAEEEYCISEATSMNINIDDYRTAPIAEKQHLFIYECSTCSKKFKSKKHLIGHLKSVLHRRNRQTQLHIKNKSATNNQISPSFRSSKRPYVKPRPPYQSQNFRQQPPLNQNLNQQMSNNIFGAFDPDNQYGMKRPIQSVSNSNQYDGSYSKRTRTYNNNNDYNSQYAYSNQNNYDSTSNFSQNSTNNYENQYNPTQYSTGSYCDSYSTSNYTNPINYSSQQPPTSSDYQSSLANYYSEYSAFYGDNTNQGNNLYYQQ</sequence>
<dbReference type="PANTHER" id="PTHR45762:SF3">
    <property type="entry name" value="ZINC-FINGER PROTEIN AT 72D, ISOFORM B"/>
    <property type="match status" value="1"/>
</dbReference>
<dbReference type="InterPro" id="IPR003604">
    <property type="entry name" value="Matrin/U1-like-C_Znf_C2H2"/>
</dbReference>
<keyword evidence="6" id="KW-1185">Reference proteome</keyword>
<dbReference type="GO" id="GO:0003676">
    <property type="term" value="F:nucleic acid binding"/>
    <property type="evidence" value="ECO:0007669"/>
    <property type="project" value="InterPro"/>
</dbReference>
<evidence type="ECO:0000259" key="3">
    <source>
        <dbReference type="PROSITE" id="PS50157"/>
    </source>
</evidence>
<dbReference type="AlphaFoldDB" id="A0A813QHZ1"/>
<reference evidence="4" key="1">
    <citation type="submission" date="2021-02" db="EMBL/GenBank/DDBJ databases">
        <authorList>
            <person name="Nowell W R."/>
        </authorList>
    </citation>
    <scope>NUCLEOTIDE SEQUENCE</scope>
</reference>
<evidence type="ECO:0000313" key="6">
    <source>
        <dbReference type="Proteomes" id="UP000663832"/>
    </source>
</evidence>
<feature type="compositionally biased region" description="Low complexity" evidence="2">
    <location>
        <begin position="331"/>
        <end position="350"/>
    </location>
</feature>
<keyword evidence="1" id="KW-0479">Metal-binding</keyword>
<dbReference type="Gene3D" id="3.30.160.60">
    <property type="entry name" value="Classic Zinc Finger"/>
    <property type="match status" value="3"/>
</dbReference>
<feature type="compositionally biased region" description="Low complexity" evidence="2">
    <location>
        <begin position="387"/>
        <end position="418"/>
    </location>
</feature>
<dbReference type="SMART" id="SM00355">
    <property type="entry name" value="ZnF_C2H2"/>
    <property type="match status" value="4"/>
</dbReference>
<feature type="region of interest" description="Disordered" evidence="2">
    <location>
        <begin position="298"/>
        <end position="427"/>
    </location>
</feature>
<dbReference type="GO" id="GO:0008270">
    <property type="term" value="F:zinc ion binding"/>
    <property type="evidence" value="ECO:0007669"/>
    <property type="project" value="UniProtKB-KW"/>
</dbReference>
<proteinExistence type="predicted"/>
<gene>
    <name evidence="4" type="ORF">BJG266_LOCUS3359</name>
    <name evidence="5" type="ORF">QVE165_LOCUS25220</name>
</gene>
<evidence type="ECO:0000313" key="7">
    <source>
        <dbReference type="Proteomes" id="UP000663877"/>
    </source>
</evidence>
<dbReference type="Proteomes" id="UP000663832">
    <property type="component" value="Unassembled WGS sequence"/>
</dbReference>
<evidence type="ECO:0000256" key="1">
    <source>
        <dbReference type="PROSITE-ProRule" id="PRU00042"/>
    </source>
</evidence>
<evidence type="ECO:0000313" key="5">
    <source>
        <dbReference type="EMBL" id="CAF1190533.1"/>
    </source>
</evidence>
<dbReference type="SMART" id="SM00451">
    <property type="entry name" value="ZnF_U1"/>
    <property type="match status" value="3"/>
</dbReference>
<dbReference type="InterPro" id="IPR036236">
    <property type="entry name" value="Znf_C2H2_sf"/>
</dbReference>
<keyword evidence="1" id="KW-0862">Zinc</keyword>
<dbReference type="OrthoDB" id="434647at2759"/>
<evidence type="ECO:0000256" key="2">
    <source>
        <dbReference type="SAM" id="MobiDB-lite"/>
    </source>
</evidence>
<dbReference type="SUPFAM" id="SSF57667">
    <property type="entry name" value="beta-beta-alpha zinc fingers"/>
    <property type="match status" value="3"/>
</dbReference>
<accession>A0A813QHZ1</accession>
<dbReference type="PROSITE" id="PS00028">
    <property type="entry name" value="ZINC_FINGER_C2H2_1"/>
    <property type="match status" value="2"/>
</dbReference>
<organism evidence="4 7">
    <name type="scientific">Adineta steineri</name>
    <dbReference type="NCBI Taxonomy" id="433720"/>
    <lineage>
        <taxon>Eukaryota</taxon>
        <taxon>Metazoa</taxon>
        <taxon>Spiralia</taxon>
        <taxon>Gnathifera</taxon>
        <taxon>Rotifera</taxon>
        <taxon>Eurotatoria</taxon>
        <taxon>Bdelloidea</taxon>
        <taxon>Adinetida</taxon>
        <taxon>Adinetidae</taxon>
        <taxon>Adineta</taxon>
    </lineage>
</organism>